<dbReference type="InterPro" id="IPR002560">
    <property type="entry name" value="Transposase_DDE"/>
</dbReference>
<sequence length="85" mass="9361">MQAAVSEKPLLKPMGKALATLERHADAVVRRWLSGLTNARLEGMNGLFQAARSRARGYRNEANFIAMIYLIGSPVGRLFDQAKST</sequence>
<gene>
    <name evidence="2" type="ORF">HHSLTHF2_15770</name>
</gene>
<accession>A0A6F8U203</accession>
<dbReference type="Proteomes" id="UP000502259">
    <property type="component" value="Chromosome"/>
</dbReference>
<dbReference type="EMBL" id="AP022843">
    <property type="protein sequence ID" value="BCB07687.1"/>
    <property type="molecule type" value="Genomic_DNA"/>
</dbReference>
<evidence type="ECO:0000313" key="3">
    <source>
        <dbReference type="Proteomes" id="UP000502259"/>
    </source>
</evidence>
<reference evidence="2 3" key="1">
    <citation type="submission" date="2020-03" db="EMBL/GenBank/DDBJ databases">
        <title>Complete Genome Sequence of Halomonas hydrothermalis Strain Slthf2, Halophilic Bacterium Isolated from Deep-Sea Hydrothermal-Vent Environments.</title>
        <authorList>
            <person name="Takeyama N."/>
            <person name="Huang M."/>
            <person name="Sato K."/>
            <person name="Galipon J."/>
            <person name="Arakawa K."/>
        </authorList>
    </citation>
    <scope>NUCLEOTIDE SEQUENCE [LARGE SCALE GENOMIC DNA]</scope>
    <source>
        <strain evidence="2 3">Slthf2</strain>
    </source>
</reference>
<dbReference type="Pfam" id="PF01610">
    <property type="entry name" value="DDE_Tnp_ISL3"/>
    <property type="match status" value="1"/>
</dbReference>
<dbReference type="AlphaFoldDB" id="A0A6F8U203"/>
<name>A0A6F8U203_9GAMM</name>
<evidence type="ECO:0000313" key="2">
    <source>
        <dbReference type="EMBL" id="BCB07687.1"/>
    </source>
</evidence>
<keyword evidence="3" id="KW-1185">Reference proteome</keyword>
<feature type="domain" description="Transposase IS204/IS1001/IS1096/IS1165 DDE" evidence="1">
    <location>
        <begin position="10"/>
        <end position="68"/>
    </location>
</feature>
<organism evidence="2 3">
    <name type="scientific">Halomonas hydrothermalis</name>
    <dbReference type="NCBI Taxonomy" id="115561"/>
    <lineage>
        <taxon>Bacteria</taxon>
        <taxon>Pseudomonadati</taxon>
        <taxon>Pseudomonadota</taxon>
        <taxon>Gammaproteobacteria</taxon>
        <taxon>Oceanospirillales</taxon>
        <taxon>Halomonadaceae</taxon>
        <taxon>Halomonas</taxon>
    </lineage>
</organism>
<protein>
    <recommendedName>
        <fullName evidence="1">Transposase IS204/IS1001/IS1096/IS1165 DDE domain-containing protein</fullName>
    </recommendedName>
</protein>
<proteinExistence type="predicted"/>
<evidence type="ECO:0000259" key="1">
    <source>
        <dbReference type="Pfam" id="PF01610"/>
    </source>
</evidence>